<organism evidence="3 4">
    <name type="scientific">Clohesyomyces aquaticus</name>
    <dbReference type="NCBI Taxonomy" id="1231657"/>
    <lineage>
        <taxon>Eukaryota</taxon>
        <taxon>Fungi</taxon>
        <taxon>Dikarya</taxon>
        <taxon>Ascomycota</taxon>
        <taxon>Pezizomycotina</taxon>
        <taxon>Dothideomycetes</taxon>
        <taxon>Pleosporomycetidae</taxon>
        <taxon>Pleosporales</taxon>
        <taxon>Lindgomycetaceae</taxon>
        <taxon>Clohesyomyces</taxon>
    </lineage>
</organism>
<proteinExistence type="predicted"/>
<feature type="signal peptide" evidence="2">
    <location>
        <begin position="1"/>
        <end position="22"/>
    </location>
</feature>
<gene>
    <name evidence="3" type="ORF">BCR34DRAFT_482986</name>
</gene>
<feature type="region of interest" description="Disordered" evidence="1">
    <location>
        <begin position="212"/>
        <end position="249"/>
    </location>
</feature>
<keyword evidence="4" id="KW-1185">Reference proteome</keyword>
<dbReference type="PANTHER" id="PTHR38847">
    <property type="match status" value="1"/>
</dbReference>
<dbReference type="Proteomes" id="UP000193144">
    <property type="component" value="Unassembled WGS sequence"/>
</dbReference>
<evidence type="ECO:0000313" key="4">
    <source>
        <dbReference type="Proteomes" id="UP000193144"/>
    </source>
</evidence>
<dbReference type="Pfam" id="PF14273">
    <property type="entry name" value="DUF4360"/>
    <property type="match status" value="1"/>
</dbReference>
<comment type="caution">
    <text evidence="3">The sequence shown here is derived from an EMBL/GenBank/DDBJ whole genome shotgun (WGS) entry which is preliminary data.</text>
</comment>
<dbReference type="STRING" id="1231657.A0A1Y1ZPM6"/>
<dbReference type="EMBL" id="MCFA01000053">
    <property type="protein sequence ID" value="ORY12186.1"/>
    <property type="molecule type" value="Genomic_DNA"/>
</dbReference>
<name>A0A1Y1ZPM6_9PLEO</name>
<dbReference type="InterPro" id="IPR025649">
    <property type="entry name" value="DUF4360"/>
</dbReference>
<protein>
    <recommendedName>
        <fullName evidence="5">DUF4360 domain-containing protein</fullName>
    </recommendedName>
</protein>
<dbReference type="AlphaFoldDB" id="A0A1Y1ZPM6"/>
<evidence type="ECO:0000256" key="2">
    <source>
        <dbReference type="SAM" id="SignalP"/>
    </source>
</evidence>
<sequence length="249" mass="26696">MKYTTAILALTALAAAAPAPIAEPIPQDKPSGHEVEITGITYGGTGCPDKTVQGLLSDDKTTLTISFDAYTVQSGPSISATERRKFCQLQLKLKYPSGFQYSIFGADFRGYASLDKGVTGVSQSTYYFSGQQNQTVIPTTFTGPMEGNYLKHDEVDAGSTVWSKCGEQGMLNIKSEVRIVPMSSTSLNLLTVDTLDAKFSQKYFVQWQRCDKASSGDSGNSGSIRGPNGGFDPSNLGREVDLNGRVIGN</sequence>
<feature type="chain" id="PRO_5013073270" description="DUF4360 domain-containing protein" evidence="2">
    <location>
        <begin position="23"/>
        <end position="249"/>
    </location>
</feature>
<evidence type="ECO:0000256" key="1">
    <source>
        <dbReference type="SAM" id="MobiDB-lite"/>
    </source>
</evidence>
<keyword evidence="2" id="KW-0732">Signal</keyword>
<evidence type="ECO:0000313" key="3">
    <source>
        <dbReference type="EMBL" id="ORY12186.1"/>
    </source>
</evidence>
<reference evidence="3 4" key="1">
    <citation type="submission" date="2016-07" db="EMBL/GenBank/DDBJ databases">
        <title>Pervasive Adenine N6-methylation of Active Genes in Fungi.</title>
        <authorList>
            <consortium name="DOE Joint Genome Institute"/>
            <person name="Mondo S.J."/>
            <person name="Dannebaum R.O."/>
            <person name="Kuo R.C."/>
            <person name="Labutti K."/>
            <person name="Haridas S."/>
            <person name="Kuo A."/>
            <person name="Salamov A."/>
            <person name="Ahrendt S.R."/>
            <person name="Lipzen A."/>
            <person name="Sullivan W."/>
            <person name="Andreopoulos W.B."/>
            <person name="Clum A."/>
            <person name="Lindquist E."/>
            <person name="Daum C."/>
            <person name="Ramamoorthy G.K."/>
            <person name="Gryganskyi A."/>
            <person name="Culley D."/>
            <person name="Magnuson J.K."/>
            <person name="James T.Y."/>
            <person name="O'Malley M.A."/>
            <person name="Stajich J.E."/>
            <person name="Spatafora J.W."/>
            <person name="Visel A."/>
            <person name="Grigoriev I.V."/>
        </authorList>
    </citation>
    <scope>NUCLEOTIDE SEQUENCE [LARGE SCALE GENOMIC DNA]</scope>
    <source>
        <strain evidence="3 4">CBS 115471</strain>
    </source>
</reference>
<evidence type="ECO:0008006" key="5">
    <source>
        <dbReference type="Google" id="ProtNLM"/>
    </source>
</evidence>
<dbReference type="PANTHER" id="PTHR38847:SF1">
    <property type="entry name" value="PSEUDOURIDINE SYNTHASE RSUA_RLUA-LIKE DOMAIN-CONTAINING PROTEIN"/>
    <property type="match status" value="1"/>
</dbReference>
<dbReference type="OrthoDB" id="152248at2759"/>
<accession>A0A1Y1ZPM6</accession>